<evidence type="ECO:0000313" key="4">
    <source>
        <dbReference type="Proteomes" id="UP001555786"/>
    </source>
</evidence>
<dbReference type="PANTHER" id="PTHR42951">
    <property type="entry name" value="METALLO-BETA-LACTAMASE DOMAIN-CONTAINING"/>
    <property type="match status" value="1"/>
</dbReference>
<accession>A0ABV3PR42</accession>
<dbReference type="InterPro" id="IPR050855">
    <property type="entry name" value="NDM-1-like"/>
</dbReference>
<comment type="caution">
    <text evidence="3">The sequence shown here is derived from an EMBL/GenBank/DDBJ whole genome shotgun (WGS) entry which is preliminary data.</text>
</comment>
<name>A0ABV3PR42_9HYPH</name>
<protein>
    <submittedName>
        <fullName evidence="3">MBL fold metallo-hydrolase</fullName>
    </submittedName>
</protein>
<dbReference type="PANTHER" id="PTHR42951:SF4">
    <property type="entry name" value="ACYL-COENZYME A THIOESTERASE MBLAC2"/>
    <property type="match status" value="1"/>
</dbReference>
<dbReference type="InterPro" id="IPR001279">
    <property type="entry name" value="Metallo-B-lactamas"/>
</dbReference>
<keyword evidence="4" id="KW-1185">Reference proteome</keyword>
<evidence type="ECO:0000313" key="3">
    <source>
        <dbReference type="EMBL" id="MEW9308131.1"/>
    </source>
</evidence>
<dbReference type="EMBL" id="JBFNQD010000008">
    <property type="protein sequence ID" value="MEW9308131.1"/>
    <property type="molecule type" value="Genomic_DNA"/>
</dbReference>
<dbReference type="Proteomes" id="UP001555786">
    <property type="component" value="Unassembled WGS sequence"/>
</dbReference>
<gene>
    <name evidence="3" type="ORF">ABXS05_21425</name>
</gene>
<dbReference type="Pfam" id="PF00753">
    <property type="entry name" value="Lactamase_B"/>
    <property type="match status" value="1"/>
</dbReference>
<sequence>MALSNTWFAKEHLAPDLTRLWEPFVHSFFQANIFHLRGRDADLVLDFGMGLASLRDALDLTPGKPVLAVASHGHVDHVGSFHEFERRFGHAAEQAAFAEMRDGETLAALFRDIDEAVTQLPTPAWRAADFSLTPAPLTTLLTEGDSLDLGNARLHVLHLPGHSPGSIGLLDEHDGLFFSGDAIYRGGLVDDVPGADRTVYRQTMERLAQLDVAVAHGGHGASMDRATMQAIARGYLRDGDAER</sequence>
<evidence type="ECO:0000256" key="1">
    <source>
        <dbReference type="ARBA" id="ARBA00005250"/>
    </source>
</evidence>
<organism evidence="3 4">
    <name type="scientific">Labrys neptuniae</name>
    <dbReference type="NCBI Taxonomy" id="376174"/>
    <lineage>
        <taxon>Bacteria</taxon>
        <taxon>Pseudomonadati</taxon>
        <taxon>Pseudomonadota</taxon>
        <taxon>Alphaproteobacteria</taxon>
        <taxon>Hyphomicrobiales</taxon>
        <taxon>Xanthobacteraceae</taxon>
        <taxon>Labrys</taxon>
    </lineage>
</organism>
<feature type="domain" description="Metallo-beta-lactamase" evidence="2">
    <location>
        <begin position="30"/>
        <end position="219"/>
    </location>
</feature>
<comment type="similarity">
    <text evidence="1">Belongs to the metallo-beta-lactamase superfamily. Class-B beta-lactamase family.</text>
</comment>
<dbReference type="SMART" id="SM00849">
    <property type="entry name" value="Lactamase_B"/>
    <property type="match status" value="1"/>
</dbReference>
<evidence type="ECO:0000259" key="2">
    <source>
        <dbReference type="SMART" id="SM00849"/>
    </source>
</evidence>
<proteinExistence type="inferred from homology"/>
<dbReference type="InterPro" id="IPR036866">
    <property type="entry name" value="RibonucZ/Hydroxyglut_hydro"/>
</dbReference>
<dbReference type="SUPFAM" id="SSF56281">
    <property type="entry name" value="Metallo-hydrolase/oxidoreductase"/>
    <property type="match status" value="1"/>
</dbReference>
<dbReference type="Gene3D" id="3.60.15.10">
    <property type="entry name" value="Ribonuclease Z/Hydroxyacylglutathione hydrolase-like"/>
    <property type="match status" value="1"/>
</dbReference>
<dbReference type="RefSeq" id="WP_367625332.1">
    <property type="nucleotide sequence ID" value="NZ_JBFNQD010000008.1"/>
</dbReference>
<reference evidence="3 4" key="1">
    <citation type="submission" date="2024-07" db="EMBL/GenBank/DDBJ databases">
        <title>Description of Labrys sedimenti sp. nov., isolated from a diclofenac-degrading enrichment culture.</title>
        <authorList>
            <person name="Tancsics A."/>
            <person name="Csepanyi A."/>
        </authorList>
    </citation>
    <scope>NUCLEOTIDE SEQUENCE [LARGE SCALE GENOMIC DNA]</scope>
    <source>
        <strain evidence="3 4">LMG 23578</strain>
    </source>
</reference>